<sequence length="168" mass="20033">MKFLTKLIALGGILTLFQPPRIRNPHKIIDGIRWHRVFAQKMFINAQYPLYGISMIEVKPENLHKVMTNFGKQIFLNTKDEYDEPIIIADGIIYHQEQYNYGENIRIIIIMEWPTHLRDNLDMVTDMDNPIKAWLEFMELVETYNWMCTSDITDDFSIYKELFELNLN</sequence>
<keyword evidence="2" id="KW-1185">Reference proteome</keyword>
<comment type="caution">
    <text evidence="1">The sequence shown here is derived from an EMBL/GenBank/DDBJ whole genome shotgun (WGS) entry which is preliminary data.</text>
</comment>
<reference evidence="1" key="1">
    <citation type="submission" date="2016-08" db="EMBL/GenBank/DDBJ databases">
        <authorList>
            <person name="Ngugi D.K."/>
            <person name="Miyake S."/>
            <person name="Stingl U."/>
        </authorList>
    </citation>
    <scope>NUCLEOTIDE SEQUENCE</scope>
    <source>
        <strain evidence="1">SCG-B11WGA-EpuloA1</strain>
    </source>
</reference>
<name>A0ACC8XCN1_9FIRM</name>
<gene>
    <name evidence="1" type="ORF">AN396_05895</name>
</gene>
<evidence type="ECO:0000313" key="2">
    <source>
        <dbReference type="Proteomes" id="UP000188605"/>
    </source>
</evidence>
<organism evidence="1 2">
    <name type="scientific">Candidatus Epulonipiscium fishelsonii</name>
    <dbReference type="NCBI Taxonomy" id="77094"/>
    <lineage>
        <taxon>Bacteria</taxon>
        <taxon>Bacillati</taxon>
        <taxon>Bacillota</taxon>
        <taxon>Clostridia</taxon>
        <taxon>Lachnospirales</taxon>
        <taxon>Lachnospiraceae</taxon>
        <taxon>Candidatus Epulonipiscium</taxon>
    </lineage>
</organism>
<dbReference type="Proteomes" id="UP000188605">
    <property type="component" value="Unassembled WGS sequence"/>
</dbReference>
<accession>A0ACC8XCN1</accession>
<evidence type="ECO:0000313" key="1">
    <source>
        <dbReference type="EMBL" id="ONI40507.1"/>
    </source>
</evidence>
<proteinExistence type="predicted"/>
<dbReference type="EMBL" id="LJDB01000050">
    <property type="protein sequence ID" value="ONI40507.1"/>
    <property type="molecule type" value="Genomic_DNA"/>
</dbReference>
<protein>
    <submittedName>
        <fullName evidence="1">Uncharacterized protein</fullName>
    </submittedName>
</protein>